<accession>A0ABV6B668</accession>
<dbReference type="Proteomes" id="UP001589733">
    <property type="component" value="Unassembled WGS sequence"/>
</dbReference>
<dbReference type="PROSITE" id="PS00409">
    <property type="entry name" value="PROKAR_NTER_METHYL"/>
    <property type="match status" value="1"/>
</dbReference>
<keyword evidence="5" id="KW-0472">Membrane</keyword>
<dbReference type="InterPro" id="IPR045584">
    <property type="entry name" value="Pilin-like"/>
</dbReference>
<reference evidence="6 7" key="1">
    <citation type="submission" date="2024-09" db="EMBL/GenBank/DDBJ databases">
        <authorList>
            <person name="Sun Q."/>
            <person name="Mori K."/>
        </authorList>
    </citation>
    <scope>NUCLEOTIDE SEQUENCE [LARGE SCALE GENOMIC DNA]</scope>
    <source>
        <strain evidence="6 7">JCM 13503</strain>
    </source>
</reference>
<dbReference type="EMBL" id="JBHLYR010000060">
    <property type="protein sequence ID" value="MFB9994415.1"/>
    <property type="molecule type" value="Genomic_DNA"/>
</dbReference>
<comment type="caution">
    <text evidence="6">The sequence shown here is derived from an EMBL/GenBank/DDBJ whole genome shotgun (WGS) entry which is preliminary data.</text>
</comment>
<keyword evidence="5" id="KW-0812">Transmembrane</keyword>
<dbReference type="NCBIfam" id="TIGR02532">
    <property type="entry name" value="IV_pilin_GFxxxE"/>
    <property type="match status" value="1"/>
</dbReference>
<protein>
    <submittedName>
        <fullName evidence="6">Type II secretion system protein</fullName>
    </submittedName>
</protein>
<organism evidence="6 7">
    <name type="scientific">Deinococcus oregonensis</name>
    <dbReference type="NCBI Taxonomy" id="1805970"/>
    <lineage>
        <taxon>Bacteria</taxon>
        <taxon>Thermotogati</taxon>
        <taxon>Deinococcota</taxon>
        <taxon>Deinococci</taxon>
        <taxon>Deinococcales</taxon>
        <taxon>Deinococcaceae</taxon>
        <taxon>Deinococcus</taxon>
    </lineage>
</organism>
<feature type="transmembrane region" description="Helical" evidence="5">
    <location>
        <begin position="12"/>
        <end position="33"/>
    </location>
</feature>
<dbReference type="InterPro" id="IPR012902">
    <property type="entry name" value="N_methyl_site"/>
</dbReference>
<evidence type="ECO:0000256" key="2">
    <source>
        <dbReference type="ARBA" id="ARBA00004418"/>
    </source>
</evidence>
<comment type="subcellular location">
    <subcellularLocation>
        <location evidence="1">Cell outer membrane</location>
        <topology evidence="1">Single-pass membrane protein</topology>
    </subcellularLocation>
    <subcellularLocation>
        <location evidence="2">Periplasm</location>
    </subcellularLocation>
</comment>
<keyword evidence="7" id="KW-1185">Reference proteome</keyword>
<keyword evidence="3" id="KW-0574">Periplasm</keyword>
<keyword evidence="4" id="KW-0998">Cell outer membrane</keyword>
<dbReference type="Gene3D" id="3.30.700.10">
    <property type="entry name" value="Glycoprotein, Type 4 Pilin"/>
    <property type="match status" value="1"/>
</dbReference>
<evidence type="ECO:0000256" key="5">
    <source>
        <dbReference type="SAM" id="Phobius"/>
    </source>
</evidence>
<gene>
    <name evidence="6" type="ORF">ACFFLM_20870</name>
</gene>
<name>A0ABV6B668_9DEIO</name>
<dbReference type="RefSeq" id="WP_380015123.1">
    <property type="nucleotide sequence ID" value="NZ_JBHLYR010000060.1"/>
</dbReference>
<evidence type="ECO:0000313" key="7">
    <source>
        <dbReference type="Proteomes" id="UP001589733"/>
    </source>
</evidence>
<evidence type="ECO:0000256" key="3">
    <source>
        <dbReference type="ARBA" id="ARBA00022764"/>
    </source>
</evidence>
<keyword evidence="5" id="KW-1133">Transmembrane helix</keyword>
<dbReference type="Pfam" id="PF07963">
    <property type="entry name" value="N_methyl"/>
    <property type="match status" value="1"/>
</dbReference>
<evidence type="ECO:0000313" key="6">
    <source>
        <dbReference type="EMBL" id="MFB9994415.1"/>
    </source>
</evidence>
<evidence type="ECO:0000256" key="4">
    <source>
        <dbReference type="ARBA" id="ARBA00023237"/>
    </source>
</evidence>
<evidence type="ECO:0000256" key="1">
    <source>
        <dbReference type="ARBA" id="ARBA00004203"/>
    </source>
</evidence>
<dbReference type="SUPFAM" id="SSF54523">
    <property type="entry name" value="Pili subunits"/>
    <property type="match status" value="1"/>
</dbReference>
<proteinExistence type="predicted"/>
<sequence>MRIRATEGFTLIELLVVMAIIGIVAGVLGFSLLNNLRRTELQNAAAQLAADLRSTRTNAQKTGLVSALTVVAGGTTYTAQTRSAEASARSLENGVTLFPDSASPTAVQYYPPFGTLATTGTVWELRSPTTWIPSLFVKVVGVTGKVMVSATRN</sequence>